<dbReference type="InterPro" id="IPR039291">
    <property type="entry name" value="At5g17165-like"/>
</dbReference>
<sequence>MAANSKSTREIATLGKRLANHIFKRDPSATARRFGHTSAYDKNVDEQVRPSVVPDDVIEPQSEKYWEPNPQTGVFGPASPALRLARQRKVALHSPRLANGRRTNLSLEEQTPGSAHQVLEALREGLTHHLSTATPCSCGLVDLCLLLI</sequence>
<accession>A0A2H5N4X5</accession>
<protein>
    <submittedName>
        <fullName evidence="1">Uncharacterized protein</fullName>
    </submittedName>
</protein>
<name>A0A2H5N4X5_CITUN</name>
<keyword evidence="2" id="KW-1185">Reference proteome</keyword>
<proteinExistence type="predicted"/>
<dbReference type="Pfam" id="PF22272">
    <property type="entry name" value="LEA_3b"/>
    <property type="match status" value="1"/>
</dbReference>
<reference evidence="1 2" key="1">
    <citation type="journal article" date="2017" name="Front. Genet.">
        <title>Draft sequencing of the heterozygous diploid genome of Satsuma (Citrus unshiu Marc.) using a hybrid assembly approach.</title>
        <authorList>
            <person name="Shimizu T."/>
            <person name="Tanizawa Y."/>
            <person name="Mochizuki T."/>
            <person name="Nagasaki H."/>
            <person name="Yoshioka T."/>
            <person name="Toyoda A."/>
            <person name="Fujiyama A."/>
            <person name="Kaminuma E."/>
            <person name="Nakamura Y."/>
        </authorList>
    </citation>
    <scope>NUCLEOTIDE SEQUENCE [LARGE SCALE GENOMIC DNA]</scope>
    <source>
        <strain evidence="2">cv. Miyagawa wase</strain>
    </source>
</reference>
<dbReference type="STRING" id="55188.A0A2H5N4X5"/>
<evidence type="ECO:0000313" key="1">
    <source>
        <dbReference type="EMBL" id="GAY35286.1"/>
    </source>
</evidence>
<organism evidence="1 2">
    <name type="scientific">Citrus unshiu</name>
    <name type="common">Satsuma mandarin</name>
    <name type="synonym">Citrus nobilis var. unshiu</name>
    <dbReference type="NCBI Taxonomy" id="55188"/>
    <lineage>
        <taxon>Eukaryota</taxon>
        <taxon>Viridiplantae</taxon>
        <taxon>Streptophyta</taxon>
        <taxon>Embryophyta</taxon>
        <taxon>Tracheophyta</taxon>
        <taxon>Spermatophyta</taxon>
        <taxon>Magnoliopsida</taxon>
        <taxon>eudicotyledons</taxon>
        <taxon>Gunneridae</taxon>
        <taxon>Pentapetalae</taxon>
        <taxon>rosids</taxon>
        <taxon>malvids</taxon>
        <taxon>Sapindales</taxon>
        <taxon>Rutaceae</taxon>
        <taxon>Aurantioideae</taxon>
        <taxon>Citrus</taxon>
    </lineage>
</organism>
<dbReference type="PANTHER" id="PTHR35122">
    <property type="entry name" value="OSJNBA0093F12.14 PROTEIN"/>
    <property type="match status" value="1"/>
</dbReference>
<dbReference type="AlphaFoldDB" id="A0A2H5N4X5"/>
<dbReference type="PANTHER" id="PTHR35122:SF2">
    <property type="entry name" value="OS04G0598000 PROTEIN"/>
    <property type="match status" value="1"/>
</dbReference>
<comment type="caution">
    <text evidence="1">The sequence shown here is derived from an EMBL/GenBank/DDBJ whole genome shotgun (WGS) entry which is preliminary data.</text>
</comment>
<dbReference type="Proteomes" id="UP000236630">
    <property type="component" value="Unassembled WGS sequence"/>
</dbReference>
<gene>
    <name evidence="1" type="ORF">CUMW_278260</name>
</gene>
<evidence type="ECO:0000313" key="2">
    <source>
        <dbReference type="Proteomes" id="UP000236630"/>
    </source>
</evidence>
<dbReference type="EMBL" id="BDQV01001928">
    <property type="protein sequence ID" value="GAY35286.1"/>
    <property type="molecule type" value="Genomic_DNA"/>
</dbReference>